<feature type="coiled-coil region" evidence="4">
    <location>
        <begin position="344"/>
        <end position="389"/>
    </location>
</feature>
<reference evidence="8" key="2">
    <citation type="submission" date="2015-01" db="EMBL/GenBank/DDBJ databases">
        <title>Evolutionary Origins and Diversification of the Mycorrhizal Mutualists.</title>
        <authorList>
            <consortium name="DOE Joint Genome Institute"/>
            <consortium name="Mycorrhizal Genomics Consortium"/>
            <person name="Kohler A."/>
            <person name="Kuo A."/>
            <person name="Nagy L.G."/>
            <person name="Floudas D."/>
            <person name="Copeland A."/>
            <person name="Barry K.W."/>
            <person name="Cichocki N."/>
            <person name="Veneault-Fourrey C."/>
            <person name="LaButti K."/>
            <person name="Lindquist E.A."/>
            <person name="Lipzen A."/>
            <person name="Lundell T."/>
            <person name="Morin E."/>
            <person name="Murat C."/>
            <person name="Riley R."/>
            <person name="Ohm R."/>
            <person name="Sun H."/>
            <person name="Tunlid A."/>
            <person name="Henrissat B."/>
            <person name="Grigoriev I.V."/>
            <person name="Hibbett D.S."/>
            <person name="Martin F."/>
        </authorList>
    </citation>
    <scope>NUCLEOTIDE SEQUENCE [LARGE SCALE GENOMIC DNA]</scope>
    <source>
        <strain evidence="8">h7</strain>
    </source>
</reference>
<feature type="region of interest" description="Disordered" evidence="5">
    <location>
        <begin position="1"/>
        <end position="36"/>
    </location>
</feature>
<dbReference type="SUPFAM" id="SSF57850">
    <property type="entry name" value="RING/U-box"/>
    <property type="match status" value="1"/>
</dbReference>
<reference evidence="7 8" key="1">
    <citation type="submission" date="2014-04" db="EMBL/GenBank/DDBJ databases">
        <authorList>
            <consortium name="DOE Joint Genome Institute"/>
            <person name="Kuo A."/>
            <person name="Gay G."/>
            <person name="Dore J."/>
            <person name="Kohler A."/>
            <person name="Nagy L.G."/>
            <person name="Floudas D."/>
            <person name="Copeland A."/>
            <person name="Barry K.W."/>
            <person name="Cichocki N."/>
            <person name="Veneault-Fourrey C."/>
            <person name="LaButti K."/>
            <person name="Lindquist E.A."/>
            <person name="Lipzen A."/>
            <person name="Lundell T."/>
            <person name="Morin E."/>
            <person name="Murat C."/>
            <person name="Sun H."/>
            <person name="Tunlid A."/>
            <person name="Henrissat B."/>
            <person name="Grigoriev I.V."/>
            <person name="Hibbett D.S."/>
            <person name="Martin F."/>
            <person name="Nordberg H.P."/>
            <person name="Cantor M.N."/>
            <person name="Hua S.X."/>
        </authorList>
    </citation>
    <scope>NUCLEOTIDE SEQUENCE [LARGE SCALE GENOMIC DNA]</scope>
    <source>
        <strain evidence="8">h7</strain>
    </source>
</reference>
<sequence>MASLAFPEPTTGDDSHIITSTPRSRPRYTTDDSKYPNILPEELDSPTKPILSTASTLDHNQEKVWKELTAFYLENEEVIEKSLQFDVKSIDKASELDVALITFLDTADVILQGLVALSSVHPVLGIAIFAFHGVVSLDLTRRDNNRKVLAVKLQMQNMMCAMFQLRKLRHIHVEEGEREEQQSRLQRLVKAIADEIKACGSDLNYYLDRKFISKMINAKSYQSLFAEHVETFARRRSELQSTITSYIAAGIDAANIAITEVKDKVTTMDVKLDAIIRMFKKLDTPREREVLTFIEENGGATRCVEKDELLTKFLAKAGENSATGKIMRGQELMEMRDMLRAEVKENYMDLKEVLRDNLARFERLLNVQNNNLRNELVQQRHEMQNHSMKLDQLFQTSVLILEEGKLIRKAAAPRLTPNFKDPDLQYIWDLMGLKGSVKAKTFVLTFRDHLLAVQSRSGSMAASPILPHSASSSFDSEDSILFSPPFETPKIPANTLSADFIRPEMEDLWVLNCINVTHVQPIVEALDEDGSGFISVKEANKFAGSRPTGWSFLRWIAYWGMGWHINITTYRSKIYWIIQQMHEALLSAHPANRSFVDEYLNHSCFNRIEALLRSIKPIPDNARKDSRVSEIAESMVTLQESRLEANLTEVSFIVESVPDVALITGLGRVETWILPLLYLLLRRHLDIINLAQKRVLKEQELSAHVKSLMTIFSVFDERIQQLESIFLQVHRSSRMQFESFAYGMFYASVNSKEKKPSENTLLTFKDNKVALEEIQESFGAPVNTSILTRGLGGVFKFEEVDLKQRLPPPGHIPHSLEGTWTGKCIRANNQQITFQGFFHCVIGPIVNRVIVGKGESYLGPVEIEGVIQDGDPGRVLLDFRINSDLYADLWCRGEYNAEKQVIHGQWVIEDDSREFPPVDDNEKEREMDFRKPCGRLYMTRTPPSVFRFRDILDFPGPASKLTVARRRWIYACKAVTFQLQNRVCSPKFFQFLRAGTVERRKWVELTIRRELDKTFTDTKPQLSEDGKNELWALRLQVHPTNGRLYDLLALYLFRRMFYNVGSYFCHSCQRRIIFERYQCVTCMDEDLSTQIDLCADCIGNPNISSESNFAHDSSHSLIRSTHRIHECELASMIPQARLRSERIKSSFRTVEAKDKVPNETSSVDSDQEARDAPAVVPFRCACCSDKITLPCWVCLGCALDTFICLDCDVKRRPVSRDEVQAAAHSYGHPLLRLYDSAEAKPVGVKSGRLERHLQEMETRINDGLSSLEEKVNVQLDQVKVQMQAVADEVAKKSTATHFGSVGVDADMLPGGRVAEENKARDQSHIVNGHAPTHAQASSEVEQNRITALETKMEQRFHSLETKVDTQLNLLLSLMRQVVGDAAGRQA</sequence>
<evidence type="ECO:0000256" key="1">
    <source>
        <dbReference type="ARBA" id="ARBA00022723"/>
    </source>
</evidence>
<evidence type="ECO:0000313" key="8">
    <source>
        <dbReference type="Proteomes" id="UP000053424"/>
    </source>
</evidence>
<evidence type="ECO:0000256" key="2">
    <source>
        <dbReference type="ARBA" id="ARBA00022771"/>
    </source>
</evidence>
<gene>
    <name evidence="7" type="ORF">M413DRAFT_450024</name>
</gene>
<keyword evidence="4" id="KW-0175">Coiled coil</keyword>
<proteinExistence type="predicted"/>
<dbReference type="InterPro" id="IPR043145">
    <property type="entry name" value="Znf_ZZ_sf"/>
</dbReference>
<evidence type="ECO:0000256" key="4">
    <source>
        <dbReference type="SAM" id="Coils"/>
    </source>
</evidence>
<dbReference type="OrthoDB" id="2122982at2759"/>
<evidence type="ECO:0000313" key="7">
    <source>
        <dbReference type="EMBL" id="KIM34875.1"/>
    </source>
</evidence>
<keyword evidence="2" id="KW-0863">Zinc-finger</keyword>
<dbReference type="EMBL" id="KN831848">
    <property type="protein sequence ID" value="KIM34875.1"/>
    <property type="molecule type" value="Genomic_DNA"/>
</dbReference>
<keyword evidence="1" id="KW-0479">Metal-binding</keyword>
<keyword evidence="3" id="KW-0862">Zinc</keyword>
<dbReference type="PROSITE" id="PS50031">
    <property type="entry name" value="EH"/>
    <property type="match status" value="1"/>
</dbReference>
<evidence type="ECO:0000256" key="3">
    <source>
        <dbReference type="ARBA" id="ARBA00022833"/>
    </source>
</evidence>
<dbReference type="HOGENOM" id="CLU_004050_1_0_1"/>
<dbReference type="GO" id="GO:0008270">
    <property type="term" value="F:zinc ion binding"/>
    <property type="evidence" value="ECO:0007669"/>
    <property type="project" value="UniProtKB-KW"/>
</dbReference>
<evidence type="ECO:0000256" key="5">
    <source>
        <dbReference type="SAM" id="MobiDB-lite"/>
    </source>
</evidence>
<dbReference type="Gene3D" id="3.30.60.90">
    <property type="match status" value="1"/>
</dbReference>
<protein>
    <recommendedName>
        <fullName evidence="6">EH domain-containing protein</fullName>
    </recommendedName>
</protein>
<dbReference type="Proteomes" id="UP000053424">
    <property type="component" value="Unassembled WGS sequence"/>
</dbReference>
<name>A0A0C3BDI6_HEBCY</name>
<dbReference type="STRING" id="686832.A0A0C3BDI6"/>
<accession>A0A0C3BDI6</accession>
<evidence type="ECO:0000259" key="6">
    <source>
        <dbReference type="PROSITE" id="PS50031"/>
    </source>
</evidence>
<keyword evidence="8" id="KW-1185">Reference proteome</keyword>
<dbReference type="InterPro" id="IPR000261">
    <property type="entry name" value="EH_dom"/>
</dbReference>
<organism evidence="7 8">
    <name type="scientific">Hebeloma cylindrosporum</name>
    <dbReference type="NCBI Taxonomy" id="76867"/>
    <lineage>
        <taxon>Eukaryota</taxon>
        <taxon>Fungi</taxon>
        <taxon>Dikarya</taxon>
        <taxon>Basidiomycota</taxon>
        <taxon>Agaricomycotina</taxon>
        <taxon>Agaricomycetes</taxon>
        <taxon>Agaricomycetidae</taxon>
        <taxon>Agaricales</taxon>
        <taxon>Agaricineae</taxon>
        <taxon>Hymenogastraceae</taxon>
        <taxon>Hebeloma</taxon>
    </lineage>
</organism>
<feature type="domain" description="EH" evidence="6">
    <location>
        <begin position="386"/>
        <end position="477"/>
    </location>
</feature>